<organism evidence="4 5">
    <name type="scientific">Agrilus planipennis</name>
    <name type="common">Emerald ash borer</name>
    <name type="synonym">Agrilus marcopoli</name>
    <dbReference type="NCBI Taxonomy" id="224129"/>
    <lineage>
        <taxon>Eukaryota</taxon>
        <taxon>Metazoa</taxon>
        <taxon>Ecdysozoa</taxon>
        <taxon>Arthropoda</taxon>
        <taxon>Hexapoda</taxon>
        <taxon>Insecta</taxon>
        <taxon>Pterygota</taxon>
        <taxon>Neoptera</taxon>
        <taxon>Endopterygota</taxon>
        <taxon>Coleoptera</taxon>
        <taxon>Polyphaga</taxon>
        <taxon>Elateriformia</taxon>
        <taxon>Buprestoidea</taxon>
        <taxon>Buprestidae</taxon>
        <taxon>Agrilinae</taxon>
        <taxon>Agrilus</taxon>
    </lineage>
</organism>
<evidence type="ECO:0000256" key="2">
    <source>
        <dbReference type="ARBA" id="ARBA00022837"/>
    </source>
</evidence>
<dbReference type="OrthoDB" id="26525at2759"/>
<feature type="domain" description="EF-hand" evidence="3">
    <location>
        <begin position="118"/>
        <end position="153"/>
    </location>
</feature>
<dbReference type="InterPro" id="IPR018247">
    <property type="entry name" value="EF_Hand_1_Ca_BS"/>
</dbReference>
<dbReference type="PANTHER" id="PTHR23048:SF0">
    <property type="entry name" value="CALMODULIN LIKE 3"/>
    <property type="match status" value="1"/>
</dbReference>
<accession>A0A1W4WWZ9</accession>
<dbReference type="GeneID" id="108736667"/>
<dbReference type="SUPFAM" id="SSF47473">
    <property type="entry name" value="EF-hand"/>
    <property type="match status" value="1"/>
</dbReference>
<dbReference type="CDD" id="cd00051">
    <property type="entry name" value="EFh"/>
    <property type="match status" value="2"/>
</dbReference>
<dbReference type="InterPro" id="IPR050230">
    <property type="entry name" value="CALM/Myosin/TropC-like"/>
</dbReference>
<feature type="domain" description="EF-hand" evidence="3">
    <location>
        <begin position="8"/>
        <end position="43"/>
    </location>
</feature>
<dbReference type="GO" id="GO:0005509">
    <property type="term" value="F:calcium ion binding"/>
    <property type="evidence" value="ECO:0007669"/>
    <property type="project" value="InterPro"/>
</dbReference>
<dbReference type="PROSITE" id="PS00018">
    <property type="entry name" value="EF_HAND_1"/>
    <property type="match status" value="1"/>
</dbReference>
<keyword evidence="1" id="KW-0677">Repeat</keyword>
<evidence type="ECO:0000313" key="4">
    <source>
        <dbReference type="Proteomes" id="UP000192223"/>
    </source>
</evidence>
<keyword evidence="4" id="KW-1185">Reference proteome</keyword>
<sequence length="170" mass="19516">MADQLSDQDIARFKEAFSLFDRAGRGKIPAEELGTVMRVLGKIPSEAQINEFIKEVEGDQTGYVDFPDFLTIITRDIKDRYWDEEEVREAFRLFDKNETGAISVEDFRHILVHLGEDMTDEVIDEMIADAGSDNDGFINYEQFVSIITANDMPTYNYLKPQTCPEPNNKF</sequence>
<dbReference type="PANTHER" id="PTHR23048">
    <property type="entry name" value="MYOSIN LIGHT CHAIN 1, 3"/>
    <property type="match status" value="1"/>
</dbReference>
<feature type="domain" description="EF-hand" evidence="3">
    <location>
        <begin position="82"/>
        <end position="117"/>
    </location>
</feature>
<evidence type="ECO:0000256" key="1">
    <source>
        <dbReference type="ARBA" id="ARBA00022737"/>
    </source>
</evidence>
<evidence type="ECO:0000259" key="3">
    <source>
        <dbReference type="PROSITE" id="PS50222"/>
    </source>
</evidence>
<dbReference type="Gene3D" id="1.10.238.10">
    <property type="entry name" value="EF-hand"/>
    <property type="match status" value="1"/>
</dbReference>
<dbReference type="STRING" id="224129.A0A1W4WWZ9"/>
<dbReference type="Proteomes" id="UP000192223">
    <property type="component" value="Unplaced"/>
</dbReference>
<dbReference type="RefSeq" id="XP_018324668.1">
    <property type="nucleotide sequence ID" value="XM_018469166.2"/>
</dbReference>
<dbReference type="PROSITE" id="PS50222">
    <property type="entry name" value="EF_HAND_2"/>
    <property type="match status" value="4"/>
</dbReference>
<dbReference type="Pfam" id="PF13499">
    <property type="entry name" value="EF-hand_7"/>
    <property type="match status" value="2"/>
</dbReference>
<proteinExistence type="predicted"/>
<reference evidence="5" key="1">
    <citation type="submission" date="2025-08" db="UniProtKB">
        <authorList>
            <consortium name="RefSeq"/>
        </authorList>
    </citation>
    <scope>IDENTIFICATION</scope>
    <source>
        <tissue evidence="5">Entire body</tissue>
    </source>
</reference>
<dbReference type="GO" id="GO:0016460">
    <property type="term" value="C:myosin II complex"/>
    <property type="evidence" value="ECO:0007669"/>
    <property type="project" value="TreeGrafter"/>
</dbReference>
<dbReference type="InterPro" id="IPR011992">
    <property type="entry name" value="EF-hand-dom_pair"/>
</dbReference>
<keyword evidence="2" id="KW-0106">Calcium</keyword>
<protein>
    <submittedName>
        <fullName evidence="5">Calmodulin-like</fullName>
    </submittedName>
</protein>
<gene>
    <name evidence="5" type="primary">LOC108736667</name>
</gene>
<feature type="domain" description="EF-hand" evidence="3">
    <location>
        <begin position="44"/>
        <end position="79"/>
    </location>
</feature>
<dbReference type="AlphaFoldDB" id="A0A1W4WWZ9"/>
<dbReference type="InParanoid" id="A0A1W4WWZ9"/>
<evidence type="ECO:0000313" key="5">
    <source>
        <dbReference type="RefSeq" id="XP_018324668.1"/>
    </source>
</evidence>
<dbReference type="InterPro" id="IPR002048">
    <property type="entry name" value="EF_hand_dom"/>
</dbReference>
<dbReference type="KEGG" id="apln:108736667"/>
<name>A0A1W4WWZ9_AGRPL</name>
<dbReference type="FunFam" id="1.10.238.10:FF:000001">
    <property type="entry name" value="Calmodulin 1"/>
    <property type="match status" value="1"/>
</dbReference>
<dbReference type="SMART" id="SM00054">
    <property type="entry name" value="EFh"/>
    <property type="match status" value="4"/>
</dbReference>